<sequence length="247" mass="28236">MKKPIILITLLLLAFTSSSHANNSNNKDVLVSLNNIERLTFLLLNKREGGEQAQRQYLEAMTTLTSPTDLKHLITMPIVKKLAGEHPAELFALYGWSNAEAANKLRTDAAYKNTLLPLQKQGWTELAYSDVEINSGESYRLSHDKFYTMSELWIKDEHKYQAYFHATQALRDELGAKILFKHSPTEYSSMQKGAAAPTYVLLIEWPNEKNIALYPESEKFKQAYPDLLASVEKFNWYQVALPTNLNY</sequence>
<gene>
    <name evidence="2" type="ORF">GCM10017161_18010</name>
</gene>
<dbReference type="AlphaFoldDB" id="A0A919EKG8"/>
<dbReference type="Proteomes" id="UP000623842">
    <property type="component" value="Unassembled WGS sequence"/>
</dbReference>
<comment type="caution">
    <text evidence="2">The sequence shown here is derived from an EMBL/GenBank/DDBJ whole genome shotgun (WGS) entry which is preliminary data.</text>
</comment>
<evidence type="ECO:0008006" key="4">
    <source>
        <dbReference type="Google" id="ProtNLM"/>
    </source>
</evidence>
<dbReference type="RefSeq" id="WP_189769429.1">
    <property type="nucleotide sequence ID" value="NZ_BNCK01000003.1"/>
</dbReference>
<keyword evidence="1" id="KW-0732">Signal</keyword>
<accession>A0A919EKG8</accession>
<dbReference type="Gene3D" id="3.30.70.100">
    <property type="match status" value="1"/>
</dbReference>
<evidence type="ECO:0000256" key="1">
    <source>
        <dbReference type="SAM" id="SignalP"/>
    </source>
</evidence>
<proteinExistence type="predicted"/>
<reference evidence="2" key="2">
    <citation type="submission" date="2020-09" db="EMBL/GenBank/DDBJ databases">
        <authorList>
            <person name="Sun Q."/>
            <person name="Kim S."/>
        </authorList>
    </citation>
    <scope>NUCLEOTIDE SEQUENCE</scope>
    <source>
        <strain evidence="2">KCTC 42731</strain>
    </source>
</reference>
<name>A0A919EKG8_9GAMM</name>
<evidence type="ECO:0000313" key="2">
    <source>
        <dbReference type="EMBL" id="GHF90321.1"/>
    </source>
</evidence>
<evidence type="ECO:0000313" key="3">
    <source>
        <dbReference type="Proteomes" id="UP000623842"/>
    </source>
</evidence>
<organism evidence="2 3">
    <name type="scientific">Thalassotalea marina</name>
    <dbReference type="NCBI Taxonomy" id="1673741"/>
    <lineage>
        <taxon>Bacteria</taxon>
        <taxon>Pseudomonadati</taxon>
        <taxon>Pseudomonadota</taxon>
        <taxon>Gammaproteobacteria</taxon>
        <taxon>Alteromonadales</taxon>
        <taxon>Colwelliaceae</taxon>
        <taxon>Thalassotalea</taxon>
    </lineage>
</organism>
<protein>
    <recommendedName>
        <fullName evidence="4">DUF1330 domain-containing protein</fullName>
    </recommendedName>
</protein>
<dbReference type="EMBL" id="BNCK01000003">
    <property type="protein sequence ID" value="GHF90321.1"/>
    <property type="molecule type" value="Genomic_DNA"/>
</dbReference>
<feature type="signal peptide" evidence="1">
    <location>
        <begin position="1"/>
        <end position="21"/>
    </location>
</feature>
<keyword evidence="3" id="KW-1185">Reference proteome</keyword>
<feature type="chain" id="PRO_5038046595" description="DUF1330 domain-containing protein" evidence="1">
    <location>
        <begin position="22"/>
        <end position="247"/>
    </location>
</feature>
<reference evidence="2" key="1">
    <citation type="journal article" date="2014" name="Int. J. Syst. Evol. Microbiol.">
        <title>Complete genome sequence of Corynebacterium casei LMG S-19264T (=DSM 44701T), isolated from a smear-ripened cheese.</title>
        <authorList>
            <consortium name="US DOE Joint Genome Institute (JGI-PGF)"/>
            <person name="Walter F."/>
            <person name="Albersmeier A."/>
            <person name="Kalinowski J."/>
            <person name="Ruckert C."/>
        </authorList>
    </citation>
    <scope>NUCLEOTIDE SEQUENCE</scope>
    <source>
        <strain evidence="2">KCTC 42731</strain>
    </source>
</reference>